<keyword evidence="3" id="KW-0597">Phosphoprotein</keyword>
<dbReference type="Gene3D" id="3.30.565.10">
    <property type="entry name" value="Histidine kinase-like ATPase, C-terminal domain"/>
    <property type="match status" value="1"/>
</dbReference>
<dbReference type="AlphaFoldDB" id="A0A2S7WVK6"/>
<dbReference type="PANTHER" id="PTHR24421:SF10">
    <property type="entry name" value="NITRATE_NITRITE SENSOR PROTEIN NARQ"/>
    <property type="match status" value="1"/>
</dbReference>
<keyword evidence="10" id="KW-0472">Membrane</keyword>
<name>A0A2S7WVK6_9FLAO</name>
<dbReference type="GO" id="GO:0016020">
    <property type="term" value="C:membrane"/>
    <property type="evidence" value="ECO:0007669"/>
    <property type="project" value="InterPro"/>
</dbReference>
<evidence type="ECO:0000256" key="7">
    <source>
        <dbReference type="ARBA" id="ARBA00022840"/>
    </source>
</evidence>
<evidence type="ECO:0000256" key="5">
    <source>
        <dbReference type="ARBA" id="ARBA00022741"/>
    </source>
</evidence>
<keyword evidence="8" id="KW-0902">Two-component regulatory system</keyword>
<dbReference type="InterPro" id="IPR050482">
    <property type="entry name" value="Sensor_HK_TwoCompSys"/>
</dbReference>
<protein>
    <recommendedName>
        <fullName evidence="2">histidine kinase</fullName>
        <ecNumber evidence="2">2.7.13.3</ecNumber>
    </recommendedName>
</protein>
<dbReference type="PROSITE" id="PS50109">
    <property type="entry name" value="HIS_KIN"/>
    <property type="match status" value="1"/>
</dbReference>
<evidence type="ECO:0000313" key="13">
    <source>
        <dbReference type="Proteomes" id="UP000239068"/>
    </source>
</evidence>
<dbReference type="SUPFAM" id="SSF55874">
    <property type="entry name" value="ATPase domain of HSP90 chaperone/DNA topoisomerase II/histidine kinase"/>
    <property type="match status" value="1"/>
</dbReference>
<dbReference type="EC" id="2.7.13.3" evidence="2"/>
<comment type="caution">
    <text evidence="12">The sequence shown here is derived from an EMBL/GenBank/DDBJ whole genome shotgun (WGS) entry which is preliminary data.</text>
</comment>
<dbReference type="Pfam" id="PF07730">
    <property type="entry name" value="HisKA_3"/>
    <property type="match status" value="1"/>
</dbReference>
<evidence type="ECO:0000256" key="6">
    <source>
        <dbReference type="ARBA" id="ARBA00022777"/>
    </source>
</evidence>
<dbReference type="SMART" id="SM00387">
    <property type="entry name" value="HATPase_c"/>
    <property type="match status" value="1"/>
</dbReference>
<dbReference type="OrthoDB" id="9760839at2"/>
<keyword evidence="9" id="KW-0175">Coiled coil</keyword>
<feature type="domain" description="Histidine kinase" evidence="11">
    <location>
        <begin position="544"/>
        <end position="632"/>
    </location>
</feature>
<keyword evidence="10" id="KW-0812">Transmembrane</keyword>
<organism evidence="12 13">
    <name type="scientific">Polaribacter glomeratus</name>
    <dbReference type="NCBI Taxonomy" id="102"/>
    <lineage>
        <taxon>Bacteria</taxon>
        <taxon>Pseudomonadati</taxon>
        <taxon>Bacteroidota</taxon>
        <taxon>Flavobacteriia</taxon>
        <taxon>Flavobacteriales</taxon>
        <taxon>Flavobacteriaceae</taxon>
    </lineage>
</organism>
<sequence>MYNLFKKDFLLIIIYLFIGASSFSQTNDDVLKLIRNYDFDNAKELVLNFKDSISKSNFNQLIYLLENKGIHQGNDINLKLNINDNTTNDNYLNSLQFLNKGLYTLYYTDNTNKIASFSFLKESLDWAILSKNKPLICQVIKGFLDYYQTIISIDDTTYNMYLNIYSNNIYDETERNLYQFYSEIIKFERASNSKVVKKIIPNLYSLQSKITQKIDLARIYLRIGNYQQIEKKDIDSAFFYYNKAENLFDNSTKGFELESLIKIRSNKARLMILNNNAREAVTLLKKIIGKYKGYPFEINEIYLDYYLALGYKKLEKYDSAYFYGTKSSLSEKKLDQKLHLASLYDINTKYETERKEKENLQLKIDKEKNQNLLIASILSLILLSIIAALTLKNSKRKIKLAEQEKELETQKNSTFLKEQEITTINAMIDGQEKERKRIAEDLHDNLGSVLATLKLHFENLKINNENKKIDQQTLFDKTETLIDEAYLKVRSIAHAKNAGVIANQGLLVAIKMMAEKISSAEKIKIEVIDFGLNKRLENGLEISIFRITQELITNILKHAEAKNATINISLFDKNLNIIIEDDGKGFDIKTINLKNGMGITSIKTRVKHLEGTFEIDSTLGKGSSIIVNIPIS</sequence>
<accession>A0A2S7WVK6</accession>
<dbReference type="InterPro" id="IPR005467">
    <property type="entry name" value="His_kinase_dom"/>
</dbReference>
<evidence type="ECO:0000313" key="12">
    <source>
        <dbReference type="EMBL" id="PQJ81634.1"/>
    </source>
</evidence>
<evidence type="ECO:0000256" key="8">
    <source>
        <dbReference type="ARBA" id="ARBA00023012"/>
    </source>
</evidence>
<dbReference type="InterPro" id="IPR036890">
    <property type="entry name" value="HATPase_C_sf"/>
</dbReference>
<reference evidence="12 13" key="1">
    <citation type="submission" date="2016-12" db="EMBL/GenBank/DDBJ databases">
        <title>Trade-off between light-utilization and light-protection in marine flavobacteria.</title>
        <authorList>
            <person name="Kumagai Y."/>
            <person name="Yoshizawa S."/>
            <person name="Kogure K."/>
            <person name="Iwasaki W."/>
        </authorList>
    </citation>
    <scope>NUCLEOTIDE SEQUENCE [LARGE SCALE GENOMIC DNA]</scope>
    <source>
        <strain evidence="12 13">ATCC 43844</strain>
    </source>
</reference>
<evidence type="ECO:0000256" key="3">
    <source>
        <dbReference type="ARBA" id="ARBA00022553"/>
    </source>
</evidence>
<comment type="catalytic activity">
    <reaction evidence="1">
        <text>ATP + protein L-histidine = ADP + protein N-phospho-L-histidine.</text>
        <dbReference type="EC" id="2.7.13.3"/>
    </reaction>
</comment>
<evidence type="ECO:0000256" key="10">
    <source>
        <dbReference type="SAM" id="Phobius"/>
    </source>
</evidence>
<proteinExistence type="predicted"/>
<evidence type="ECO:0000256" key="4">
    <source>
        <dbReference type="ARBA" id="ARBA00022679"/>
    </source>
</evidence>
<evidence type="ECO:0000256" key="9">
    <source>
        <dbReference type="SAM" id="Coils"/>
    </source>
</evidence>
<evidence type="ECO:0000256" key="2">
    <source>
        <dbReference type="ARBA" id="ARBA00012438"/>
    </source>
</evidence>
<keyword evidence="7" id="KW-0067">ATP-binding</keyword>
<dbReference type="InterPro" id="IPR003594">
    <property type="entry name" value="HATPase_dom"/>
</dbReference>
<dbReference type="GO" id="GO:0005524">
    <property type="term" value="F:ATP binding"/>
    <property type="evidence" value="ECO:0007669"/>
    <property type="project" value="UniProtKB-KW"/>
</dbReference>
<dbReference type="GO" id="GO:0000155">
    <property type="term" value="F:phosphorelay sensor kinase activity"/>
    <property type="evidence" value="ECO:0007669"/>
    <property type="project" value="InterPro"/>
</dbReference>
<keyword evidence="6" id="KW-0418">Kinase</keyword>
<dbReference type="InterPro" id="IPR011990">
    <property type="entry name" value="TPR-like_helical_dom_sf"/>
</dbReference>
<dbReference type="PANTHER" id="PTHR24421">
    <property type="entry name" value="NITRATE/NITRITE SENSOR PROTEIN NARX-RELATED"/>
    <property type="match status" value="1"/>
</dbReference>
<dbReference type="Pfam" id="PF02518">
    <property type="entry name" value="HATPase_c"/>
    <property type="match status" value="1"/>
</dbReference>
<keyword evidence="10" id="KW-1133">Transmembrane helix</keyword>
<dbReference type="SUPFAM" id="SSF48452">
    <property type="entry name" value="TPR-like"/>
    <property type="match status" value="1"/>
</dbReference>
<dbReference type="InterPro" id="IPR011712">
    <property type="entry name" value="Sig_transdc_His_kin_sub3_dim/P"/>
</dbReference>
<keyword evidence="4" id="KW-0808">Transferase</keyword>
<dbReference type="Proteomes" id="UP000239068">
    <property type="component" value="Unassembled WGS sequence"/>
</dbReference>
<evidence type="ECO:0000256" key="1">
    <source>
        <dbReference type="ARBA" id="ARBA00000085"/>
    </source>
</evidence>
<keyword evidence="5" id="KW-0547">Nucleotide-binding</keyword>
<dbReference type="CDD" id="cd16917">
    <property type="entry name" value="HATPase_UhpB-NarQ-NarX-like"/>
    <property type="match status" value="1"/>
</dbReference>
<feature type="coiled-coil region" evidence="9">
    <location>
        <begin position="350"/>
        <end position="411"/>
    </location>
</feature>
<evidence type="ECO:0000259" key="11">
    <source>
        <dbReference type="PROSITE" id="PS50109"/>
    </source>
</evidence>
<feature type="transmembrane region" description="Helical" evidence="10">
    <location>
        <begin position="372"/>
        <end position="391"/>
    </location>
</feature>
<keyword evidence="13" id="KW-1185">Reference proteome</keyword>
<dbReference type="EMBL" id="MSCM01000001">
    <property type="protein sequence ID" value="PQJ81634.1"/>
    <property type="molecule type" value="Genomic_DNA"/>
</dbReference>
<gene>
    <name evidence="12" type="ORF">BTO16_03200</name>
</gene>
<dbReference type="GO" id="GO:0046983">
    <property type="term" value="F:protein dimerization activity"/>
    <property type="evidence" value="ECO:0007669"/>
    <property type="project" value="InterPro"/>
</dbReference>
<dbReference type="Gene3D" id="1.20.5.1930">
    <property type="match status" value="1"/>
</dbReference>
<dbReference type="RefSeq" id="WP_105020206.1">
    <property type="nucleotide sequence ID" value="NZ_MSCM01000001.1"/>
</dbReference>